<dbReference type="WBParaSite" id="PS1159_v2.g13211.t1">
    <property type="protein sequence ID" value="PS1159_v2.g13211.t1"/>
    <property type="gene ID" value="PS1159_v2.g13211"/>
</dbReference>
<evidence type="ECO:0000313" key="1">
    <source>
        <dbReference type="Proteomes" id="UP000887580"/>
    </source>
</evidence>
<name>A0AC35F2M5_9BILA</name>
<reference evidence="2" key="1">
    <citation type="submission" date="2022-11" db="UniProtKB">
        <authorList>
            <consortium name="WormBaseParasite"/>
        </authorList>
    </citation>
    <scope>IDENTIFICATION</scope>
</reference>
<protein>
    <submittedName>
        <fullName evidence="2">Uncharacterized protein</fullName>
    </submittedName>
</protein>
<evidence type="ECO:0000313" key="2">
    <source>
        <dbReference type="WBParaSite" id="PS1159_v2.g13211.t1"/>
    </source>
</evidence>
<organism evidence="1 2">
    <name type="scientific">Panagrolaimus sp. PS1159</name>
    <dbReference type="NCBI Taxonomy" id="55785"/>
    <lineage>
        <taxon>Eukaryota</taxon>
        <taxon>Metazoa</taxon>
        <taxon>Ecdysozoa</taxon>
        <taxon>Nematoda</taxon>
        <taxon>Chromadorea</taxon>
        <taxon>Rhabditida</taxon>
        <taxon>Tylenchina</taxon>
        <taxon>Panagrolaimomorpha</taxon>
        <taxon>Panagrolaimoidea</taxon>
        <taxon>Panagrolaimidae</taxon>
        <taxon>Panagrolaimus</taxon>
    </lineage>
</organism>
<accession>A0AC35F2M5</accession>
<dbReference type="Proteomes" id="UP000887580">
    <property type="component" value="Unplaced"/>
</dbReference>
<proteinExistence type="predicted"/>
<sequence>MQNSQHLLIQHPFEIPRQQTDKATEPEIMQFRASQQLLGSSRGNSGNNRNDSNESIFSRSSEKGSKNFFGSLIDFNSSDRDSFHKSQLTAIQKVLNDQDAPLKQKHARVLIVGTH</sequence>